<dbReference type="EMBL" id="CARXXK010001250">
    <property type="protein sequence ID" value="CAI6374775.1"/>
    <property type="molecule type" value="Genomic_DNA"/>
</dbReference>
<comment type="caution">
    <text evidence="2">The sequence shown here is derived from an EMBL/GenBank/DDBJ whole genome shotgun (WGS) entry which is preliminary data.</text>
</comment>
<proteinExistence type="predicted"/>
<dbReference type="AlphaFoldDB" id="A0AAV0Y1U1"/>
<evidence type="ECO:0000256" key="1">
    <source>
        <dbReference type="SAM" id="MobiDB-lite"/>
    </source>
</evidence>
<dbReference type="Proteomes" id="UP001160148">
    <property type="component" value="Unassembled WGS sequence"/>
</dbReference>
<reference evidence="2 3" key="1">
    <citation type="submission" date="2023-01" db="EMBL/GenBank/DDBJ databases">
        <authorList>
            <person name="Whitehead M."/>
        </authorList>
    </citation>
    <scope>NUCLEOTIDE SEQUENCE [LARGE SCALE GENOMIC DNA]</scope>
</reference>
<feature type="region of interest" description="Disordered" evidence="1">
    <location>
        <begin position="1"/>
        <end position="47"/>
    </location>
</feature>
<accession>A0AAV0Y1U1</accession>
<protein>
    <submittedName>
        <fullName evidence="2">Uncharacterized protein</fullName>
    </submittedName>
</protein>
<evidence type="ECO:0000313" key="2">
    <source>
        <dbReference type="EMBL" id="CAI6374775.1"/>
    </source>
</evidence>
<gene>
    <name evidence="2" type="ORF">MEUPH1_LOCUS28363</name>
</gene>
<evidence type="ECO:0000313" key="3">
    <source>
        <dbReference type="Proteomes" id="UP001160148"/>
    </source>
</evidence>
<keyword evidence="3" id="KW-1185">Reference proteome</keyword>
<organism evidence="2 3">
    <name type="scientific">Macrosiphum euphorbiae</name>
    <name type="common">potato aphid</name>
    <dbReference type="NCBI Taxonomy" id="13131"/>
    <lineage>
        <taxon>Eukaryota</taxon>
        <taxon>Metazoa</taxon>
        <taxon>Ecdysozoa</taxon>
        <taxon>Arthropoda</taxon>
        <taxon>Hexapoda</taxon>
        <taxon>Insecta</taxon>
        <taxon>Pterygota</taxon>
        <taxon>Neoptera</taxon>
        <taxon>Paraneoptera</taxon>
        <taxon>Hemiptera</taxon>
        <taxon>Sternorrhyncha</taxon>
        <taxon>Aphidomorpha</taxon>
        <taxon>Aphidoidea</taxon>
        <taxon>Aphididae</taxon>
        <taxon>Macrosiphini</taxon>
        <taxon>Macrosiphum</taxon>
    </lineage>
</organism>
<name>A0AAV0Y1U1_9HEMI</name>
<feature type="compositionally biased region" description="Polar residues" evidence="1">
    <location>
        <begin position="11"/>
        <end position="24"/>
    </location>
</feature>
<sequence>MSFIEGCKEVANTSPEENSSTSGSTKRKSERQSTLPTKKPKSMKKATTTVTEDEEFLTLELEMKKVKLVDLKTWAMKKLENNLIEETDLLAFCQILFPTETNEFSILCLVTIIFVICPLPVVETVIHPKKWTTTGIQSIWENTMILQASSMTKLYNLMRKSMTTSLPHLDVNWLQNLSLESIGMSAESLCRVELGEFKTVCENWTNLLSVTPQHISTSSPNTTITYTSATCVGTREDLAGAPSSFEEHFGASTEDVDFVGFLEALTSGQQITETYCDTYFRAADASTALEASERMEDYLIDINIYRRKDIWDKPKGEYWLGAMERCRGTFPANHQAVNYASRIVKLLGEKMIKLKNLKRVRKTPGFARKTGR</sequence>